<sequence length="209" mass="23996">MTILRLTMKKSSGITLGLLILLLTTLEVQAQENQPWELVNQADNIEVYNRPHPSSCFKEFKVIARIKGSYLEKAKGILLDFNSYQSWMPACNQSKLISTEEESYYHYTTYDAPWPVSNRDLILNVQMEESIDSVIVYQQAAPDFLPEHKGFTRIGKFSGFWELVQENEWFTITYQASTDPGGKIPSWLSDMSTARTPLKTMQNLLSKLQ</sequence>
<dbReference type="SUPFAM" id="SSF55961">
    <property type="entry name" value="Bet v1-like"/>
    <property type="match status" value="1"/>
</dbReference>
<feature type="signal peptide" evidence="1">
    <location>
        <begin position="1"/>
        <end position="30"/>
    </location>
</feature>
<protein>
    <submittedName>
        <fullName evidence="2">START domain-containing protein</fullName>
    </submittedName>
</protein>
<feature type="chain" id="PRO_5046022943" evidence="1">
    <location>
        <begin position="31"/>
        <end position="209"/>
    </location>
</feature>
<evidence type="ECO:0000313" key="2">
    <source>
        <dbReference type="EMBL" id="GAA4826885.1"/>
    </source>
</evidence>
<evidence type="ECO:0000256" key="1">
    <source>
        <dbReference type="SAM" id="SignalP"/>
    </source>
</evidence>
<proteinExistence type="predicted"/>
<dbReference type="EMBL" id="BAABJX010000017">
    <property type="protein sequence ID" value="GAA4826885.1"/>
    <property type="molecule type" value="Genomic_DNA"/>
</dbReference>
<dbReference type="Proteomes" id="UP001500298">
    <property type="component" value="Unassembled WGS sequence"/>
</dbReference>
<keyword evidence="3" id="KW-1185">Reference proteome</keyword>
<dbReference type="Gene3D" id="3.30.530.20">
    <property type="match status" value="1"/>
</dbReference>
<comment type="caution">
    <text evidence="2">The sequence shown here is derived from an EMBL/GenBank/DDBJ whole genome shotgun (WGS) entry which is preliminary data.</text>
</comment>
<name>A0ABP9D7H4_9BACT</name>
<dbReference type="InterPro" id="IPR023393">
    <property type="entry name" value="START-like_dom_sf"/>
</dbReference>
<organism evidence="2 3">
    <name type="scientific">Algivirga pacifica</name>
    <dbReference type="NCBI Taxonomy" id="1162670"/>
    <lineage>
        <taxon>Bacteria</taxon>
        <taxon>Pseudomonadati</taxon>
        <taxon>Bacteroidota</taxon>
        <taxon>Cytophagia</taxon>
        <taxon>Cytophagales</taxon>
        <taxon>Flammeovirgaceae</taxon>
        <taxon>Algivirga</taxon>
    </lineage>
</organism>
<accession>A0ABP9D7H4</accession>
<keyword evidence="1" id="KW-0732">Signal</keyword>
<evidence type="ECO:0000313" key="3">
    <source>
        <dbReference type="Proteomes" id="UP001500298"/>
    </source>
</evidence>
<dbReference type="InterPro" id="IPR028347">
    <property type="entry name" value="START_dom_prot"/>
</dbReference>
<gene>
    <name evidence="2" type="ORF">GCM10023331_09500</name>
</gene>
<dbReference type="PIRSF" id="PIRSF039033">
    <property type="entry name" value="START_dom"/>
    <property type="match status" value="1"/>
</dbReference>
<reference evidence="3" key="1">
    <citation type="journal article" date="2019" name="Int. J. Syst. Evol. Microbiol.">
        <title>The Global Catalogue of Microorganisms (GCM) 10K type strain sequencing project: providing services to taxonomists for standard genome sequencing and annotation.</title>
        <authorList>
            <consortium name="The Broad Institute Genomics Platform"/>
            <consortium name="The Broad Institute Genome Sequencing Center for Infectious Disease"/>
            <person name="Wu L."/>
            <person name="Ma J."/>
        </authorList>
    </citation>
    <scope>NUCLEOTIDE SEQUENCE [LARGE SCALE GENOMIC DNA]</scope>
    <source>
        <strain evidence="3">JCM 18326</strain>
    </source>
</reference>